<evidence type="ECO:0000313" key="17">
    <source>
        <dbReference type="Proteomes" id="UP000244309"/>
    </source>
</evidence>
<organism evidence="16 17">
    <name type="scientific">Candidozyma haemuli</name>
    <dbReference type="NCBI Taxonomy" id="45357"/>
    <lineage>
        <taxon>Eukaryota</taxon>
        <taxon>Fungi</taxon>
        <taxon>Dikarya</taxon>
        <taxon>Ascomycota</taxon>
        <taxon>Saccharomycotina</taxon>
        <taxon>Pichiomycetes</taxon>
        <taxon>Metschnikowiaceae</taxon>
        <taxon>Candidozyma</taxon>
    </lineage>
</organism>
<dbReference type="PANTHER" id="PTHR11141">
    <property type="entry name" value="PROTEIN TRANSPORT PROTEIN SEC23"/>
    <property type="match status" value="1"/>
</dbReference>
<dbReference type="Pfam" id="PF04815">
    <property type="entry name" value="Sec23_helical"/>
    <property type="match status" value="1"/>
</dbReference>
<dbReference type="Pfam" id="PF04811">
    <property type="entry name" value="Sec23_trunk"/>
    <property type="match status" value="1"/>
</dbReference>
<evidence type="ECO:0000259" key="15">
    <source>
        <dbReference type="Pfam" id="PF04815"/>
    </source>
</evidence>
<dbReference type="GO" id="GO:0000139">
    <property type="term" value="C:Golgi membrane"/>
    <property type="evidence" value="ECO:0007669"/>
    <property type="project" value="UniProtKB-SubCell"/>
</dbReference>
<dbReference type="AlphaFoldDB" id="A0A2V1AU05"/>
<gene>
    <name evidence="16" type="ORF">CXQ85_000211</name>
</gene>
<dbReference type="GO" id="GO:0006886">
    <property type="term" value="P:intracellular protein transport"/>
    <property type="evidence" value="ECO:0007669"/>
    <property type="project" value="InterPro"/>
</dbReference>
<evidence type="ECO:0000256" key="8">
    <source>
        <dbReference type="ARBA" id="ARBA00022892"/>
    </source>
</evidence>
<keyword evidence="11 12" id="KW-0968">Cytoplasmic vesicle</keyword>
<keyword evidence="6 12" id="KW-0256">Endoplasmic reticulum</keyword>
<dbReference type="PANTHER" id="PTHR11141:SF0">
    <property type="entry name" value="PROTEIN TRANSPORT PROTEIN SEC23"/>
    <property type="match status" value="1"/>
</dbReference>
<dbReference type="InterPro" id="IPR036465">
    <property type="entry name" value="vWFA_dom_sf"/>
</dbReference>
<dbReference type="RefSeq" id="XP_025342182.1">
    <property type="nucleotide sequence ID" value="XM_025483967.1"/>
</dbReference>
<dbReference type="VEuPathDB" id="FungiDB:CXQ85_000211"/>
<dbReference type="InterPro" id="IPR006900">
    <property type="entry name" value="Sec23/24_helical_dom"/>
</dbReference>
<evidence type="ECO:0000256" key="10">
    <source>
        <dbReference type="ARBA" id="ARBA00023136"/>
    </source>
</evidence>
<name>A0A2V1AU05_9ASCO</name>
<keyword evidence="4 12" id="KW-0813">Transport</keyword>
<protein>
    <recommendedName>
        <fullName evidence="12">Protein transport protein SEC23</fullName>
    </recommendedName>
</protein>
<evidence type="ECO:0000256" key="6">
    <source>
        <dbReference type="ARBA" id="ARBA00022824"/>
    </source>
</evidence>
<comment type="subcellular location">
    <subcellularLocation>
        <location evidence="12">Cytoplasm</location>
    </subcellularLocation>
    <subcellularLocation>
        <location evidence="1 12">Cytoplasmic vesicle</location>
        <location evidence="1 12">COPII-coated vesicle membrane</location>
        <topology evidence="1 12">Peripheral membrane protein</topology>
        <orientation evidence="1 12">Cytoplasmic side</orientation>
    </subcellularLocation>
    <subcellularLocation>
        <location evidence="2 12">Endoplasmic reticulum membrane</location>
        <topology evidence="2 12">Peripheral membrane protein</topology>
        <orientation evidence="2 12">Cytoplasmic side</orientation>
    </subcellularLocation>
    <subcellularLocation>
        <location evidence="12">Golgi apparatus membrane</location>
        <topology evidence="12">Peripheral membrane protein</topology>
        <orientation evidence="12">Cytoplasmic side</orientation>
    </subcellularLocation>
</comment>
<dbReference type="Gene3D" id="3.40.50.410">
    <property type="entry name" value="von Willebrand factor, type A domain"/>
    <property type="match status" value="1"/>
</dbReference>
<keyword evidence="10 12" id="KW-0472">Membrane</keyword>
<dbReference type="STRING" id="45357.A0A2V1AU05"/>
<dbReference type="Gene3D" id="2.60.40.1670">
    <property type="entry name" value="beta-sandwich domain of Sec23/24"/>
    <property type="match status" value="1"/>
</dbReference>
<dbReference type="GO" id="GO:0030127">
    <property type="term" value="C:COPII vesicle coat"/>
    <property type="evidence" value="ECO:0007669"/>
    <property type="project" value="InterPro"/>
</dbReference>
<evidence type="ECO:0000256" key="2">
    <source>
        <dbReference type="ARBA" id="ARBA00004397"/>
    </source>
</evidence>
<dbReference type="InterPro" id="IPR036175">
    <property type="entry name" value="Sec23/24_helical_dom_sf"/>
</dbReference>
<keyword evidence="9 12" id="KW-0653">Protein transport</keyword>
<keyword evidence="12" id="KW-0333">Golgi apparatus</keyword>
<evidence type="ECO:0000256" key="12">
    <source>
        <dbReference type="RuleBase" id="RU365030"/>
    </source>
</evidence>
<dbReference type="InterPro" id="IPR006896">
    <property type="entry name" value="Sec23/24_trunk_dom"/>
</dbReference>
<dbReference type="GO" id="GO:0070971">
    <property type="term" value="C:endoplasmic reticulum exit site"/>
    <property type="evidence" value="ECO:0007669"/>
    <property type="project" value="TreeGrafter"/>
</dbReference>
<evidence type="ECO:0000259" key="14">
    <source>
        <dbReference type="Pfam" id="PF04811"/>
    </source>
</evidence>
<evidence type="ECO:0000313" key="16">
    <source>
        <dbReference type="EMBL" id="PVH21242.1"/>
    </source>
</evidence>
<feature type="domain" description="Sec23/Sec24 trunk" evidence="14">
    <location>
        <begin position="112"/>
        <end position="315"/>
    </location>
</feature>
<dbReference type="Gene3D" id="1.20.120.730">
    <property type="entry name" value="Sec23/Sec24 helical domain"/>
    <property type="match status" value="1"/>
</dbReference>
<evidence type="ECO:0000256" key="1">
    <source>
        <dbReference type="ARBA" id="ARBA00004299"/>
    </source>
</evidence>
<dbReference type="Proteomes" id="UP000244309">
    <property type="component" value="Unassembled WGS sequence"/>
</dbReference>
<evidence type="ECO:0000256" key="4">
    <source>
        <dbReference type="ARBA" id="ARBA00022448"/>
    </source>
</evidence>
<keyword evidence="5 12" id="KW-0479">Metal-binding</keyword>
<keyword evidence="8 12" id="KW-0931">ER-Golgi transport</keyword>
<dbReference type="EMBL" id="PKFO01000005">
    <property type="protein sequence ID" value="PVH21242.1"/>
    <property type="molecule type" value="Genomic_DNA"/>
</dbReference>
<feature type="domain" description="Sec23/Sec24 helical" evidence="15">
    <location>
        <begin position="553"/>
        <end position="665"/>
    </location>
</feature>
<dbReference type="InterPro" id="IPR037364">
    <property type="entry name" value="Sec23"/>
</dbReference>
<dbReference type="SUPFAM" id="SSF81811">
    <property type="entry name" value="Helical domain of Sec23/24"/>
    <property type="match status" value="1"/>
</dbReference>
<dbReference type="SUPFAM" id="SSF81995">
    <property type="entry name" value="beta-sandwich domain of Sec23/24"/>
    <property type="match status" value="1"/>
</dbReference>
<sequence length="762" mass="84874">MNYSFNWDMFPSTALEASRLSTPLGCLIQKSSVKVPTFNSFPMKCLSCGATTSIFTEIDQTGNVFCCPFCLKRSPLPKKAESSTGSDVVPQNETVDYIIPNDIAQPIGSRGPVVLFVVDLYQQVDCPEEFTALKKHLTDSISKLSTETSVGLISFANTVTLHGQKEVLFSLDKLVPANYNFASILGDKPVVAKILSMIAESSSTNIWKGSQALQSGYFSSPKEAIEQVERLRPNLTRSFKPERSSGFALLIATLLISAASSASLLGKVKYFSSGPCTIGPGSVVNTSESMRTHDDIANLKASHFVGASKFYKALSYIGCGYTIDQSYSAAFTAGGSLTDYNVGKTSSRFSFDLFFGSLDQVGLYEMCSLSSGTGGAVIFSDGFVTHSFGKKLQAVSEDPSTQDCILTVHTSPGLKVSYTLSYGTPYQSSYQSGDQTSYHHDRISDNISGFESSLKKRHFTNKWYLGEVRDSVGCVLFEIDPSSLKSSTLKDVFIQFELEFWDSELQQRVIRSTTLKKPTTRSVFGSTEESKKKLSSKINENARQKALLTNFNPEAWITILTRLLISKIDTTLGFESFEEVINILDVTLMKIAKFFGVMKEQISNCSNPFENLKTLYSIDDHFKKLPILGYYLRKNPQLISIFNSSPDETAYYHHIFMGLSTDESCIMIQPNLYEVVDDRLEKRPLETTTVQLIKDRRFFVLDTFHTVTIYLHTQKDKLRLHSSDNDDIVYERKIEEVNNIIDIIHSETFTVKIPFVTPTATK</sequence>
<keyword evidence="7 12" id="KW-0862">Zinc</keyword>
<reference evidence="16 17" key="1">
    <citation type="submission" date="2017-12" db="EMBL/GenBank/DDBJ databases">
        <title>Genome Sequence of a Multidrug-Resistant Candida haemulonii Isolate from a Patient with Chronic Leg Ulcers in Israel.</title>
        <authorList>
            <person name="Chow N.A."/>
            <person name="Gade L."/>
            <person name="Batra D."/>
            <person name="Rowe L.A."/>
            <person name="Ben-Ami R."/>
            <person name="Loparev V.N."/>
            <person name="Litvintseva A.P."/>
        </authorList>
    </citation>
    <scope>NUCLEOTIDE SEQUENCE [LARGE SCALE GENOMIC DNA]</scope>
    <source>
        <strain evidence="16 17">B11899</strain>
    </source>
</reference>
<dbReference type="GO" id="GO:0008270">
    <property type="term" value="F:zinc ion binding"/>
    <property type="evidence" value="ECO:0007669"/>
    <property type="project" value="InterPro"/>
</dbReference>
<evidence type="ECO:0000256" key="5">
    <source>
        <dbReference type="ARBA" id="ARBA00022723"/>
    </source>
</evidence>
<keyword evidence="12" id="KW-0963">Cytoplasm</keyword>
<evidence type="ECO:0000259" key="13">
    <source>
        <dbReference type="Pfam" id="PF04810"/>
    </source>
</evidence>
<dbReference type="SUPFAM" id="SSF82919">
    <property type="entry name" value="Zn-finger domain of Sec23/24"/>
    <property type="match status" value="1"/>
</dbReference>
<accession>A0A2V1AU05</accession>
<comment type="function">
    <text evidence="12">Component of the coat protein complex II (COPII) which promotes the formation of transport vesicles from the endoplasmic reticulum (ER). The coat has two main functions, the physical deformation of the endoplasmic reticulum membrane into vesicles and the selection of cargo molecules.</text>
</comment>
<dbReference type="SUPFAM" id="SSF53300">
    <property type="entry name" value="vWA-like"/>
    <property type="match status" value="1"/>
</dbReference>
<dbReference type="InterPro" id="IPR006895">
    <property type="entry name" value="Znf_Sec23_Sec24"/>
</dbReference>
<dbReference type="InterPro" id="IPR036174">
    <property type="entry name" value="Znf_Sec23_Sec24_sf"/>
</dbReference>
<dbReference type="Pfam" id="PF04810">
    <property type="entry name" value="zf-Sec23_Sec24"/>
    <property type="match status" value="1"/>
</dbReference>
<evidence type="ECO:0000256" key="9">
    <source>
        <dbReference type="ARBA" id="ARBA00022927"/>
    </source>
</evidence>
<comment type="caution">
    <text evidence="16">The sequence shown here is derived from an EMBL/GenBank/DDBJ whole genome shotgun (WGS) entry which is preliminary data.</text>
</comment>
<evidence type="ECO:0000256" key="11">
    <source>
        <dbReference type="ARBA" id="ARBA00023329"/>
    </source>
</evidence>
<evidence type="ECO:0000256" key="3">
    <source>
        <dbReference type="ARBA" id="ARBA00009210"/>
    </source>
</evidence>
<dbReference type="OrthoDB" id="4093209at2759"/>
<proteinExistence type="inferred from homology"/>
<dbReference type="GO" id="GO:0005789">
    <property type="term" value="C:endoplasmic reticulum membrane"/>
    <property type="evidence" value="ECO:0007669"/>
    <property type="project" value="UniProtKB-SubCell"/>
</dbReference>
<comment type="similarity">
    <text evidence="3 12">Belongs to the SEC23/SEC24 family. SEC23 subfamily.</text>
</comment>
<dbReference type="GO" id="GO:0090110">
    <property type="term" value="P:COPII-coated vesicle cargo loading"/>
    <property type="evidence" value="ECO:0007669"/>
    <property type="project" value="TreeGrafter"/>
</dbReference>
<dbReference type="GeneID" id="37005544"/>
<evidence type="ECO:0000256" key="7">
    <source>
        <dbReference type="ARBA" id="ARBA00022833"/>
    </source>
</evidence>
<keyword evidence="17" id="KW-1185">Reference proteome</keyword>
<feature type="domain" description="Zinc finger Sec23/Sec24-type" evidence="13">
    <location>
        <begin position="42"/>
        <end position="78"/>
    </location>
</feature>
<dbReference type="Gene3D" id="2.30.30.380">
    <property type="entry name" value="Zn-finger domain of Sec23/24"/>
    <property type="match status" value="1"/>
</dbReference>
<dbReference type="GO" id="GO:0005096">
    <property type="term" value="F:GTPase activator activity"/>
    <property type="evidence" value="ECO:0007669"/>
    <property type="project" value="TreeGrafter"/>
</dbReference>